<keyword evidence="2" id="KW-1185">Reference proteome</keyword>
<gene>
    <name evidence="1" type="ORF">GSLYS_00000617001</name>
</gene>
<protein>
    <submittedName>
        <fullName evidence="1">Uncharacterized protein</fullName>
    </submittedName>
</protein>
<dbReference type="AlphaFoldDB" id="A0AAV2GYD2"/>
<dbReference type="EMBL" id="CAXITT010000005">
    <property type="protein sequence ID" value="CAL1526440.1"/>
    <property type="molecule type" value="Genomic_DNA"/>
</dbReference>
<dbReference type="Proteomes" id="UP001497497">
    <property type="component" value="Unassembled WGS sequence"/>
</dbReference>
<sequence length="107" mass="12181">MSQVVKERPAQSRCDDFKMMGVRKGRSFLKPLIRPVERCQTRQLINGMMEVRPDGQMAKHLTHLKFDTTVIGNGLLSVAGEDREPETKFGIQKTPKVYATDFMCPLL</sequence>
<name>A0AAV2GYD2_LYMST</name>
<accession>A0AAV2GYD2</accession>
<evidence type="ECO:0000313" key="2">
    <source>
        <dbReference type="Proteomes" id="UP001497497"/>
    </source>
</evidence>
<comment type="caution">
    <text evidence="1">The sequence shown here is derived from an EMBL/GenBank/DDBJ whole genome shotgun (WGS) entry which is preliminary data.</text>
</comment>
<organism evidence="1 2">
    <name type="scientific">Lymnaea stagnalis</name>
    <name type="common">Great pond snail</name>
    <name type="synonym">Helix stagnalis</name>
    <dbReference type="NCBI Taxonomy" id="6523"/>
    <lineage>
        <taxon>Eukaryota</taxon>
        <taxon>Metazoa</taxon>
        <taxon>Spiralia</taxon>
        <taxon>Lophotrochozoa</taxon>
        <taxon>Mollusca</taxon>
        <taxon>Gastropoda</taxon>
        <taxon>Heterobranchia</taxon>
        <taxon>Euthyneura</taxon>
        <taxon>Panpulmonata</taxon>
        <taxon>Hygrophila</taxon>
        <taxon>Lymnaeoidea</taxon>
        <taxon>Lymnaeidae</taxon>
        <taxon>Lymnaea</taxon>
    </lineage>
</organism>
<evidence type="ECO:0000313" key="1">
    <source>
        <dbReference type="EMBL" id="CAL1526440.1"/>
    </source>
</evidence>
<proteinExistence type="predicted"/>
<reference evidence="1 2" key="1">
    <citation type="submission" date="2024-04" db="EMBL/GenBank/DDBJ databases">
        <authorList>
            <consortium name="Genoscope - CEA"/>
            <person name="William W."/>
        </authorList>
    </citation>
    <scope>NUCLEOTIDE SEQUENCE [LARGE SCALE GENOMIC DNA]</scope>
</reference>